<dbReference type="InterPro" id="IPR004843">
    <property type="entry name" value="Calcineurin-like_PHP"/>
</dbReference>
<proteinExistence type="predicted"/>
<dbReference type="Proteomes" id="UP000251942">
    <property type="component" value="Unassembled WGS sequence"/>
</dbReference>
<evidence type="ECO:0000313" key="3">
    <source>
        <dbReference type="EMBL" id="SPX59494.1"/>
    </source>
</evidence>
<accession>A0A0W0U9N7</accession>
<dbReference type="PATRIC" id="fig|453.4.peg.133"/>
<evidence type="ECO:0000313" key="5">
    <source>
        <dbReference type="Proteomes" id="UP000251942"/>
    </source>
</evidence>
<dbReference type="GO" id="GO:0016787">
    <property type="term" value="F:hydrolase activity"/>
    <property type="evidence" value="ECO:0007669"/>
    <property type="project" value="InterPro"/>
</dbReference>
<feature type="domain" description="Calcineurin-like phosphoesterase" evidence="1">
    <location>
        <begin position="1"/>
        <end position="238"/>
    </location>
</feature>
<evidence type="ECO:0000313" key="2">
    <source>
        <dbReference type="EMBL" id="KTD04659.1"/>
    </source>
</evidence>
<dbReference type="Gene3D" id="3.60.21.10">
    <property type="match status" value="1"/>
</dbReference>
<reference evidence="3 5" key="2">
    <citation type="submission" date="2018-06" db="EMBL/GenBank/DDBJ databases">
        <authorList>
            <consortium name="Pathogen Informatics"/>
            <person name="Doyle S."/>
        </authorList>
    </citation>
    <scope>NUCLEOTIDE SEQUENCE [LARGE SCALE GENOMIC DNA]</scope>
    <source>
        <strain evidence="3 5">NCTC12022</strain>
    </source>
</reference>
<dbReference type="OrthoDB" id="9780884at2"/>
<evidence type="ECO:0000313" key="4">
    <source>
        <dbReference type="Proteomes" id="UP000054698"/>
    </source>
</evidence>
<dbReference type="InterPro" id="IPR029052">
    <property type="entry name" value="Metallo-depent_PP-like"/>
</dbReference>
<evidence type="ECO:0000259" key="1">
    <source>
        <dbReference type="Pfam" id="PF00149"/>
    </source>
</evidence>
<dbReference type="InterPro" id="IPR051158">
    <property type="entry name" value="Metallophosphoesterase_sf"/>
</dbReference>
<dbReference type="RefSeq" id="WP_058443338.1">
    <property type="nucleotide sequence ID" value="NZ_CAAAHT010000031.1"/>
</dbReference>
<organism evidence="2 4">
    <name type="scientific">Legionella feeleii</name>
    <dbReference type="NCBI Taxonomy" id="453"/>
    <lineage>
        <taxon>Bacteria</taxon>
        <taxon>Pseudomonadati</taxon>
        <taxon>Pseudomonadota</taxon>
        <taxon>Gammaproteobacteria</taxon>
        <taxon>Legionellales</taxon>
        <taxon>Legionellaceae</taxon>
        <taxon>Legionella</taxon>
    </lineage>
</organism>
<dbReference type="AlphaFoldDB" id="A0A0W0U9N7"/>
<dbReference type="Pfam" id="PF00149">
    <property type="entry name" value="Metallophos"/>
    <property type="match status" value="1"/>
</dbReference>
<dbReference type="PANTHER" id="PTHR31302">
    <property type="entry name" value="TRANSMEMBRANE PROTEIN WITH METALLOPHOSPHOESTERASE DOMAIN-RELATED"/>
    <property type="match status" value="1"/>
</dbReference>
<keyword evidence="4" id="KW-1185">Reference proteome</keyword>
<name>A0A0W0U9N7_9GAMM</name>
<dbReference type="EMBL" id="UASS01000001">
    <property type="protein sequence ID" value="SPX59494.1"/>
    <property type="molecule type" value="Genomic_DNA"/>
</dbReference>
<dbReference type="EMBL" id="LNYB01000006">
    <property type="protein sequence ID" value="KTD04659.1"/>
    <property type="molecule type" value="Genomic_DNA"/>
</dbReference>
<dbReference type="PANTHER" id="PTHR31302:SF0">
    <property type="entry name" value="TRANSMEMBRANE PROTEIN WITH METALLOPHOSPHOESTERASE DOMAIN"/>
    <property type="match status" value="1"/>
</dbReference>
<sequence length="268" mass="30723">MNIAWLTDIHLNFLDSKARHLFYKTLIHSRADRIIISGDIAEAPTVSSFLLEMCEAYAKPIYFVLGNHDYYHGRVANVRAQMQQLTHKQPLLVWLATAGPILLEKNIYLLGQDGWADGRFGDYYSSSIIMNDSRMIEDLFRKNCLGKTELLEKMHELADNDARQLNENLRAAISKHAERMIVVTHVPPFQESTLLGEKRNTIDFLPFYTSKATGEVLIAMAEEYPRLDFLVLCGHIHSETNYQPRHNLLVKTGHAEYYNPGIQTIMTL</sequence>
<protein>
    <submittedName>
        <fullName evidence="2">Phosphoesterase</fullName>
    </submittedName>
</protein>
<gene>
    <name evidence="2" type="ORF">Lfee_0117</name>
    <name evidence="3" type="ORF">NCTC12022_00317</name>
</gene>
<reference evidence="2 4" key="1">
    <citation type="submission" date="2015-11" db="EMBL/GenBank/DDBJ databases">
        <title>Genomic analysis of 38 Legionella species identifies large and diverse effector repertoires.</title>
        <authorList>
            <person name="Burstein D."/>
            <person name="Amaro F."/>
            <person name="Zusman T."/>
            <person name="Lifshitz Z."/>
            <person name="Cohen O."/>
            <person name="Gilbert J.A."/>
            <person name="Pupko T."/>
            <person name="Shuman H.A."/>
            <person name="Segal G."/>
        </authorList>
    </citation>
    <scope>NUCLEOTIDE SEQUENCE [LARGE SCALE GENOMIC DNA]</scope>
    <source>
        <strain evidence="2 4">WO-44C</strain>
    </source>
</reference>
<dbReference type="Proteomes" id="UP000054698">
    <property type="component" value="Unassembled WGS sequence"/>
</dbReference>
<dbReference type="SUPFAM" id="SSF56300">
    <property type="entry name" value="Metallo-dependent phosphatases"/>
    <property type="match status" value="1"/>
</dbReference>
<dbReference type="STRING" id="453.Lfee_0117"/>